<dbReference type="EMBL" id="FUZP01000001">
    <property type="protein sequence ID" value="SKC40175.1"/>
    <property type="molecule type" value="Genomic_DNA"/>
</dbReference>
<dbReference type="InterPro" id="IPR050109">
    <property type="entry name" value="HTH-type_TetR-like_transc_reg"/>
</dbReference>
<sequence>MERDVATEPRQRMSKSERHRQLLDTARELIRDEGTDTFTLGRLAERARVTKPLVYDHFGDRAGVLAELYREFESRQRETLEEALRGSAPDLAAVSKLVAGAYIDCCLAEGRELADVVAALAGSATLAQVRQEAEDEYLSMCRTALEPLSGPLDTASLAAIVGAGDALARRALDGSIDADRARATLTQLVAALCRENTQDARTTER</sequence>
<dbReference type="PROSITE" id="PS50977">
    <property type="entry name" value="HTH_TETR_2"/>
    <property type="match status" value="1"/>
</dbReference>
<dbReference type="SUPFAM" id="SSF46689">
    <property type="entry name" value="Homeodomain-like"/>
    <property type="match status" value="1"/>
</dbReference>
<dbReference type="GO" id="GO:0003700">
    <property type="term" value="F:DNA-binding transcription factor activity"/>
    <property type="evidence" value="ECO:0007669"/>
    <property type="project" value="TreeGrafter"/>
</dbReference>
<dbReference type="GO" id="GO:0000976">
    <property type="term" value="F:transcription cis-regulatory region binding"/>
    <property type="evidence" value="ECO:0007669"/>
    <property type="project" value="TreeGrafter"/>
</dbReference>
<evidence type="ECO:0000259" key="3">
    <source>
        <dbReference type="PROSITE" id="PS50977"/>
    </source>
</evidence>
<dbReference type="PRINTS" id="PR00455">
    <property type="entry name" value="HTHTETR"/>
</dbReference>
<accession>A0A1T5IM13</accession>
<dbReference type="PANTHER" id="PTHR30055:SF223">
    <property type="entry name" value="HTH-TYPE TRANSCRIPTIONAL REGULATOR UIDR"/>
    <property type="match status" value="1"/>
</dbReference>
<dbReference type="RefSeq" id="WP_200811475.1">
    <property type="nucleotide sequence ID" value="NZ_FUZP01000001.1"/>
</dbReference>
<dbReference type="Proteomes" id="UP000190857">
    <property type="component" value="Unassembled WGS sequence"/>
</dbReference>
<gene>
    <name evidence="4" type="ORF">SAMN06309945_0610</name>
</gene>
<feature type="DNA-binding region" description="H-T-H motif" evidence="2">
    <location>
        <begin position="39"/>
        <end position="58"/>
    </location>
</feature>
<evidence type="ECO:0000256" key="2">
    <source>
        <dbReference type="PROSITE-ProRule" id="PRU00335"/>
    </source>
</evidence>
<dbReference type="InterPro" id="IPR001647">
    <property type="entry name" value="HTH_TetR"/>
</dbReference>
<dbReference type="PANTHER" id="PTHR30055">
    <property type="entry name" value="HTH-TYPE TRANSCRIPTIONAL REGULATOR RUTR"/>
    <property type="match status" value="1"/>
</dbReference>
<reference evidence="4 5" key="1">
    <citation type="submission" date="2017-02" db="EMBL/GenBank/DDBJ databases">
        <authorList>
            <person name="Peterson S.W."/>
        </authorList>
    </citation>
    <scope>NUCLEOTIDE SEQUENCE [LARGE SCALE GENOMIC DNA]</scope>
    <source>
        <strain evidence="4 5">VKM Ac-2059</strain>
    </source>
</reference>
<dbReference type="STRING" id="123320.SAMN06309945_0610"/>
<dbReference type="InterPro" id="IPR009057">
    <property type="entry name" value="Homeodomain-like_sf"/>
</dbReference>
<dbReference type="Gene3D" id="1.10.357.10">
    <property type="entry name" value="Tetracycline Repressor, domain 2"/>
    <property type="match status" value="1"/>
</dbReference>
<proteinExistence type="predicted"/>
<feature type="domain" description="HTH tetR-type" evidence="3">
    <location>
        <begin position="16"/>
        <end position="76"/>
    </location>
</feature>
<evidence type="ECO:0000256" key="1">
    <source>
        <dbReference type="ARBA" id="ARBA00023125"/>
    </source>
</evidence>
<evidence type="ECO:0000313" key="4">
    <source>
        <dbReference type="EMBL" id="SKC40175.1"/>
    </source>
</evidence>
<dbReference type="Pfam" id="PF00440">
    <property type="entry name" value="TetR_N"/>
    <property type="match status" value="1"/>
</dbReference>
<keyword evidence="1 2" id="KW-0238">DNA-binding</keyword>
<organism evidence="4 5">
    <name type="scientific">Okibacterium fritillariae</name>
    <dbReference type="NCBI Taxonomy" id="123320"/>
    <lineage>
        <taxon>Bacteria</taxon>
        <taxon>Bacillati</taxon>
        <taxon>Actinomycetota</taxon>
        <taxon>Actinomycetes</taxon>
        <taxon>Micrococcales</taxon>
        <taxon>Microbacteriaceae</taxon>
        <taxon>Okibacterium</taxon>
    </lineage>
</organism>
<keyword evidence="5" id="KW-1185">Reference proteome</keyword>
<protein>
    <submittedName>
        <fullName evidence="4">Transcriptional regulator, TetR family</fullName>
    </submittedName>
</protein>
<name>A0A1T5IM13_9MICO</name>
<dbReference type="AlphaFoldDB" id="A0A1T5IM13"/>
<evidence type="ECO:0000313" key="5">
    <source>
        <dbReference type="Proteomes" id="UP000190857"/>
    </source>
</evidence>